<proteinExistence type="predicted"/>
<keyword evidence="3" id="KW-1185">Reference proteome</keyword>
<organism evidence="2 3">
    <name type="scientific">Caenorhabditis auriculariae</name>
    <dbReference type="NCBI Taxonomy" id="2777116"/>
    <lineage>
        <taxon>Eukaryota</taxon>
        <taxon>Metazoa</taxon>
        <taxon>Ecdysozoa</taxon>
        <taxon>Nematoda</taxon>
        <taxon>Chromadorea</taxon>
        <taxon>Rhabditida</taxon>
        <taxon>Rhabditina</taxon>
        <taxon>Rhabditomorpha</taxon>
        <taxon>Rhabditoidea</taxon>
        <taxon>Rhabditidae</taxon>
        <taxon>Peloderinae</taxon>
        <taxon>Caenorhabditis</taxon>
    </lineage>
</organism>
<accession>A0A8S1HIT7</accession>
<reference evidence="2" key="1">
    <citation type="submission" date="2020-10" db="EMBL/GenBank/DDBJ databases">
        <authorList>
            <person name="Kikuchi T."/>
        </authorList>
    </citation>
    <scope>NUCLEOTIDE SEQUENCE</scope>
    <source>
        <strain evidence="2">NKZ352</strain>
    </source>
</reference>
<evidence type="ECO:0000313" key="2">
    <source>
        <dbReference type="EMBL" id="CAD6194902.1"/>
    </source>
</evidence>
<protein>
    <recommendedName>
        <fullName evidence="4">Saposin B-type domain-containing protein</fullName>
    </recommendedName>
</protein>
<name>A0A8S1HIT7_9PELO</name>
<gene>
    <name evidence="2" type="ORF">CAUJ_LOCUS10821</name>
</gene>
<sequence length="136" mass="14978">MMRTWVVILAILVAGSKAGFKLPLPIPLPNIPFTGGDGTDSGSSSGSSVKDTPISGDTNRELFQHFRCQLCKDLARDNIEFADGEAKLNENFQIGYLVCNTLIKRKLDSFLNSFLTNHNADTLSRIICSRIHMCTD</sequence>
<evidence type="ECO:0000256" key="1">
    <source>
        <dbReference type="SAM" id="SignalP"/>
    </source>
</evidence>
<evidence type="ECO:0000313" key="3">
    <source>
        <dbReference type="Proteomes" id="UP000835052"/>
    </source>
</evidence>
<feature type="signal peptide" evidence="1">
    <location>
        <begin position="1"/>
        <end position="18"/>
    </location>
</feature>
<keyword evidence="1" id="KW-0732">Signal</keyword>
<dbReference type="Proteomes" id="UP000835052">
    <property type="component" value="Unassembled WGS sequence"/>
</dbReference>
<comment type="caution">
    <text evidence="2">The sequence shown here is derived from an EMBL/GenBank/DDBJ whole genome shotgun (WGS) entry which is preliminary data.</text>
</comment>
<dbReference type="EMBL" id="CAJGYM010000049">
    <property type="protein sequence ID" value="CAD6194902.1"/>
    <property type="molecule type" value="Genomic_DNA"/>
</dbReference>
<evidence type="ECO:0008006" key="4">
    <source>
        <dbReference type="Google" id="ProtNLM"/>
    </source>
</evidence>
<dbReference type="AlphaFoldDB" id="A0A8S1HIT7"/>
<feature type="chain" id="PRO_5035732216" description="Saposin B-type domain-containing protein" evidence="1">
    <location>
        <begin position="19"/>
        <end position="136"/>
    </location>
</feature>